<protein>
    <submittedName>
        <fullName evidence="6">Putative acyl-coenzyme A synthetase</fullName>
    </submittedName>
</protein>
<accession>A0A5B7CMV5</accession>
<organism evidence="6 7">
    <name type="scientific">Portunus trituberculatus</name>
    <name type="common">Swimming crab</name>
    <name type="synonym">Neptunus trituberculatus</name>
    <dbReference type="NCBI Taxonomy" id="210409"/>
    <lineage>
        <taxon>Eukaryota</taxon>
        <taxon>Metazoa</taxon>
        <taxon>Ecdysozoa</taxon>
        <taxon>Arthropoda</taxon>
        <taxon>Crustacea</taxon>
        <taxon>Multicrustacea</taxon>
        <taxon>Malacostraca</taxon>
        <taxon>Eumalacostraca</taxon>
        <taxon>Eucarida</taxon>
        <taxon>Decapoda</taxon>
        <taxon>Pleocyemata</taxon>
        <taxon>Brachyura</taxon>
        <taxon>Eubrachyura</taxon>
        <taxon>Portunoidea</taxon>
        <taxon>Portunidae</taxon>
        <taxon>Portuninae</taxon>
        <taxon>Portunus</taxon>
    </lineage>
</organism>
<dbReference type="AlphaFoldDB" id="A0A5B7CMV5"/>
<dbReference type="Gene3D" id="3.30.300.30">
    <property type="match status" value="1"/>
</dbReference>
<dbReference type="GO" id="GO:0005777">
    <property type="term" value="C:peroxisome"/>
    <property type="evidence" value="ECO:0007669"/>
    <property type="project" value="UniProtKB-SubCell"/>
</dbReference>
<dbReference type="EMBL" id="VSRR010000119">
    <property type="protein sequence ID" value="MPC10485.1"/>
    <property type="molecule type" value="Genomic_DNA"/>
</dbReference>
<dbReference type="InterPro" id="IPR045851">
    <property type="entry name" value="AMP-bd_C_sf"/>
</dbReference>
<comment type="similarity">
    <text evidence="2">Belongs to the ATP-dependent AMP-binding enzyme family.</text>
</comment>
<dbReference type="InterPro" id="IPR025110">
    <property type="entry name" value="AMP-bd_C"/>
</dbReference>
<evidence type="ECO:0000256" key="2">
    <source>
        <dbReference type="ARBA" id="ARBA00006432"/>
    </source>
</evidence>
<keyword evidence="4" id="KW-0576">Peroxisome</keyword>
<gene>
    <name evidence="6" type="ORF">E2C01_003122</name>
</gene>
<reference evidence="6 7" key="1">
    <citation type="submission" date="2019-05" db="EMBL/GenBank/DDBJ databases">
        <title>Another draft genome of Portunus trituberculatus and its Hox gene families provides insights of decapod evolution.</title>
        <authorList>
            <person name="Jeong J.-H."/>
            <person name="Song I."/>
            <person name="Kim S."/>
            <person name="Choi T."/>
            <person name="Kim D."/>
            <person name="Ryu S."/>
            <person name="Kim W."/>
        </authorList>
    </citation>
    <scope>NUCLEOTIDE SEQUENCE [LARGE SCALE GENOMIC DNA]</scope>
    <source>
        <tissue evidence="6">Muscle</tissue>
    </source>
</reference>
<sequence length="145" mass="16052">MMSCYHNNPEATRDAFDSEGWFKTGDVAIYNEDGFFSIVDRIKELIKVKGLQVSPSELEEILLSYPGVAEVGVVGVADKKAGEVPRAYIVPRENSLKKDDLHAFIASRVAPHKQLAGGIEFVDQLPKNPTGKLLRKELKKMAHGE</sequence>
<evidence type="ECO:0000256" key="4">
    <source>
        <dbReference type="ARBA" id="ARBA00023140"/>
    </source>
</evidence>
<dbReference type="Pfam" id="PF13193">
    <property type="entry name" value="AMP-binding_C"/>
    <property type="match status" value="1"/>
</dbReference>
<comment type="caution">
    <text evidence="6">The sequence shown here is derived from an EMBL/GenBank/DDBJ whole genome shotgun (WGS) entry which is preliminary data.</text>
</comment>
<dbReference type="Gene3D" id="3.40.50.12780">
    <property type="entry name" value="N-terminal domain of ligase-like"/>
    <property type="match status" value="1"/>
</dbReference>
<dbReference type="SUPFAM" id="SSF56801">
    <property type="entry name" value="Acetyl-CoA synthetase-like"/>
    <property type="match status" value="1"/>
</dbReference>
<dbReference type="InterPro" id="IPR042099">
    <property type="entry name" value="ANL_N_sf"/>
</dbReference>
<dbReference type="GO" id="GO:0016405">
    <property type="term" value="F:CoA-ligase activity"/>
    <property type="evidence" value="ECO:0007669"/>
    <property type="project" value="TreeGrafter"/>
</dbReference>
<evidence type="ECO:0000256" key="1">
    <source>
        <dbReference type="ARBA" id="ARBA00004275"/>
    </source>
</evidence>
<proteinExistence type="inferred from homology"/>
<feature type="domain" description="AMP-binding enzyme C-terminal" evidence="5">
    <location>
        <begin position="57"/>
        <end position="132"/>
    </location>
</feature>
<name>A0A5B7CMV5_PORTR</name>
<dbReference type="OrthoDB" id="6364769at2759"/>
<dbReference type="PANTHER" id="PTHR24096:SF149">
    <property type="entry name" value="AMP-BINDING DOMAIN-CONTAINING PROTEIN-RELATED"/>
    <property type="match status" value="1"/>
</dbReference>
<evidence type="ECO:0000259" key="5">
    <source>
        <dbReference type="Pfam" id="PF13193"/>
    </source>
</evidence>
<keyword evidence="7" id="KW-1185">Reference proteome</keyword>
<dbReference type="FunFam" id="3.30.300.30:FF:000007">
    <property type="entry name" value="4-coumarate--CoA ligase 2"/>
    <property type="match status" value="1"/>
</dbReference>
<keyword evidence="3" id="KW-0436">Ligase</keyword>
<evidence type="ECO:0000256" key="3">
    <source>
        <dbReference type="ARBA" id="ARBA00022598"/>
    </source>
</evidence>
<dbReference type="PANTHER" id="PTHR24096">
    <property type="entry name" value="LONG-CHAIN-FATTY-ACID--COA LIGASE"/>
    <property type="match status" value="1"/>
</dbReference>
<dbReference type="Proteomes" id="UP000324222">
    <property type="component" value="Unassembled WGS sequence"/>
</dbReference>
<evidence type="ECO:0000313" key="6">
    <source>
        <dbReference type="EMBL" id="MPC10485.1"/>
    </source>
</evidence>
<comment type="subcellular location">
    <subcellularLocation>
        <location evidence="1">Peroxisome</location>
    </subcellularLocation>
</comment>
<evidence type="ECO:0000313" key="7">
    <source>
        <dbReference type="Proteomes" id="UP000324222"/>
    </source>
</evidence>